<feature type="transmembrane region" description="Helical" evidence="7">
    <location>
        <begin position="307"/>
        <end position="326"/>
    </location>
</feature>
<dbReference type="PANTHER" id="PTHR32468">
    <property type="entry name" value="CATION/H + ANTIPORTER"/>
    <property type="match status" value="1"/>
</dbReference>
<feature type="transmembrane region" description="Helical" evidence="7">
    <location>
        <begin position="168"/>
        <end position="191"/>
    </location>
</feature>
<feature type="transmembrane region" description="Helical" evidence="7">
    <location>
        <begin position="197"/>
        <end position="216"/>
    </location>
</feature>
<evidence type="ECO:0000256" key="3">
    <source>
        <dbReference type="ARBA" id="ARBA00022692"/>
    </source>
</evidence>
<organism evidence="9 10">
    <name type="scientific">Armatimonas rosea</name>
    <dbReference type="NCBI Taxonomy" id="685828"/>
    <lineage>
        <taxon>Bacteria</taxon>
        <taxon>Bacillati</taxon>
        <taxon>Armatimonadota</taxon>
        <taxon>Armatimonadia</taxon>
        <taxon>Armatimonadales</taxon>
        <taxon>Armatimonadaceae</taxon>
        <taxon>Armatimonas</taxon>
    </lineage>
</organism>
<name>A0A7W9SRU4_ARMRO</name>
<feature type="transmembrane region" description="Helical" evidence="7">
    <location>
        <begin position="237"/>
        <end position="270"/>
    </location>
</feature>
<feature type="transmembrane region" description="Helical" evidence="7">
    <location>
        <begin position="36"/>
        <end position="55"/>
    </location>
</feature>
<proteinExistence type="predicted"/>
<accession>A0A7W9SRU4</accession>
<comment type="caution">
    <text evidence="9">The sequence shown here is derived from an EMBL/GenBank/DDBJ whole genome shotgun (WGS) entry which is preliminary data.</text>
</comment>
<reference evidence="9 10" key="1">
    <citation type="submission" date="2020-08" db="EMBL/GenBank/DDBJ databases">
        <title>Genomic Encyclopedia of Type Strains, Phase IV (KMG-IV): sequencing the most valuable type-strain genomes for metagenomic binning, comparative biology and taxonomic classification.</title>
        <authorList>
            <person name="Goeker M."/>
        </authorList>
    </citation>
    <scope>NUCLEOTIDE SEQUENCE [LARGE SCALE GENOMIC DNA]</scope>
    <source>
        <strain evidence="9 10">DSM 23562</strain>
    </source>
</reference>
<dbReference type="GO" id="GO:0016020">
    <property type="term" value="C:membrane"/>
    <property type="evidence" value="ECO:0007669"/>
    <property type="project" value="UniProtKB-SubCell"/>
</dbReference>
<keyword evidence="2" id="KW-0813">Transport</keyword>
<feature type="transmembrane region" description="Helical" evidence="7">
    <location>
        <begin position="134"/>
        <end position="156"/>
    </location>
</feature>
<keyword evidence="4 7" id="KW-1133">Transmembrane helix</keyword>
<dbReference type="InterPro" id="IPR006153">
    <property type="entry name" value="Cation/H_exchanger_TM"/>
</dbReference>
<feature type="transmembrane region" description="Helical" evidence="7">
    <location>
        <begin position="282"/>
        <end position="300"/>
    </location>
</feature>
<keyword evidence="3 7" id="KW-0812">Transmembrane</keyword>
<feature type="domain" description="Cation/H+ exchanger transmembrane" evidence="8">
    <location>
        <begin position="22"/>
        <end position="395"/>
    </location>
</feature>
<keyword evidence="10" id="KW-1185">Reference proteome</keyword>
<dbReference type="Gene3D" id="1.20.1530.20">
    <property type="match status" value="1"/>
</dbReference>
<feature type="transmembrane region" description="Helical" evidence="7">
    <location>
        <begin position="6"/>
        <end position="24"/>
    </location>
</feature>
<dbReference type="AlphaFoldDB" id="A0A7W9SRU4"/>
<evidence type="ECO:0000256" key="4">
    <source>
        <dbReference type="ARBA" id="ARBA00022989"/>
    </source>
</evidence>
<dbReference type="Pfam" id="PF00999">
    <property type="entry name" value="Na_H_Exchanger"/>
    <property type="match status" value="1"/>
</dbReference>
<dbReference type="PANTHER" id="PTHR32468:SF0">
    <property type="entry name" value="K(+)_H(+) ANTIPORTER 1"/>
    <property type="match status" value="1"/>
</dbReference>
<dbReference type="Proteomes" id="UP000520814">
    <property type="component" value="Unassembled WGS sequence"/>
</dbReference>
<evidence type="ECO:0000256" key="7">
    <source>
        <dbReference type="SAM" id="Phobius"/>
    </source>
</evidence>
<gene>
    <name evidence="9" type="ORF">HNQ39_003356</name>
</gene>
<evidence type="ECO:0000313" key="9">
    <source>
        <dbReference type="EMBL" id="MBB6051546.1"/>
    </source>
</evidence>
<comment type="subcellular location">
    <subcellularLocation>
        <location evidence="1">Membrane</location>
        <topology evidence="1">Multi-pass membrane protein</topology>
    </subcellularLocation>
</comment>
<feature type="transmembrane region" description="Helical" evidence="7">
    <location>
        <begin position="99"/>
        <end position="122"/>
    </location>
</feature>
<dbReference type="GO" id="GO:0015297">
    <property type="term" value="F:antiporter activity"/>
    <property type="evidence" value="ECO:0007669"/>
    <property type="project" value="InterPro"/>
</dbReference>
<evidence type="ECO:0000313" key="10">
    <source>
        <dbReference type="Proteomes" id="UP000520814"/>
    </source>
</evidence>
<sequence>MPLADPLSQVLLALAAVIVTGLLLGRVLRFFGQPPVIGEIVAGIVLGPSLLGARFSGMLLPSSVAPLLGIIAQLGILLYMFTVGLELSGEALRKRTTTLITTSLASLLVPFVLGAGLGVLLYPRYSGGAGGSLGFVLFVGISLCVTAFPVLARILSERQLLKTELGSLALTSAAVGDGAAWCLLALVVGVVQVKVGVGLRVGLLAAVYLGVMLFVVRPLVRRLVASWERTPLTPTRGALVLVGVLLSALTTEQIGIHAIFGAFLFGAILPSESKLAHTLTQQLQPVVTTLLLPAFFALTGMKTRIDLLSGAGTWLVCGGIILVATLGKVGGTFFAARGTGVGARDALVLGALMNTRGLMELIVLNIGLDLHVLSPVLFAMLVVMALTTTMMTAPALNGLLPTGRKT</sequence>
<evidence type="ECO:0000256" key="6">
    <source>
        <dbReference type="ARBA" id="ARBA00023136"/>
    </source>
</evidence>
<dbReference type="InterPro" id="IPR038770">
    <property type="entry name" value="Na+/solute_symporter_sf"/>
</dbReference>
<evidence type="ECO:0000256" key="1">
    <source>
        <dbReference type="ARBA" id="ARBA00004141"/>
    </source>
</evidence>
<dbReference type="GO" id="GO:1902600">
    <property type="term" value="P:proton transmembrane transport"/>
    <property type="evidence" value="ECO:0007669"/>
    <property type="project" value="InterPro"/>
</dbReference>
<dbReference type="EMBL" id="JACHGW010000003">
    <property type="protein sequence ID" value="MBB6051546.1"/>
    <property type="molecule type" value="Genomic_DNA"/>
</dbReference>
<evidence type="ECO:0000259" key="8">
    <source>
        <dbReference type="Pfam" id="PF00999"/>
    </source>
</evidence>
<keyword evidence="5" id="KW-0406">Ion transport</keyword>
<feature type="transmembrane region" description="Helical" evidence="7">
    <location>
        <begin position="67"/>
        <end position="87"/>
    </location>
</feature>
<keyword evidence="6 7" id="KW-0472">Membrane</keyword>
<dbReference type="InterPro" id="IPR050794">
    <property type="entry name" value="CPA2_transporter"/>
</dbReference>
<dbReference type="RefSeq" id="WP_184198707.1">
    <property type="nucleotide sequence ID" value="NZ_JACHGW010000003.1"/>
</dbReference>
<evidence type="ECO:0000256" key="2">
    <source>
        <dbReference type="ARBA" id="ARBA00022448"/>
    </source>
</evidence>
<evidence type="ECO:0000256" key="5">
    <source>
        <dbReference type="ARBA" id="ARBA00023065"/>
    </source>
</evidence>
<feature type="transmembrane region" description="Helical" evidence="7">
    <location>
        <begin position="376"/>
        <end position="396"/>
    </location>
</feature>
<protein>
    <submittedName>
        <fullName evidence="9">Kef-type K+ transport system membrane component KefB</fullName>
    </submittedName>
</protein>